<accession>A0ABR8KP63</accession>
<evidence type="ECO:0000313" key="1">
    <source>
        <dbReference type="EMBL" id="MBD2842439.1"/>
    </source>
</evidence>
<proteinExistence type="predicted"/>
<evidence type="ECO:0000313" key="2">
    <source>
        <dbReference type="Proteomes" id="UP000635384"/>
    </source>
</evidence>
<reference evidence="1 2" key="1">
    <citation type="submission" date="2020-09" db="EMBL/GenBank/DDBJ databases">
        <authorList>
            <person name="Yoon J.-W."/>
        </authorList>
    </citation>
    <scope>NUCLEOTIDE SEQUENCE [LARGE SCALE GENOMIC DNA]</scope>
    <source>
        <strain evidence="1 2">KMU-140</strain>
    </source>
</reference>
<dbReference type="EMBL" id="JACXLC010000001">
    <property type="protein sequence ID" value="MBD2842439.1"/>
    <property type="molecule type" value="Genomic_DNA"/>
</dbReference>
<gene>
    <name evidence="1" type="ORF">IB285_09240</name>
</gene>
<sequence length="147" mass="15869">MAVKNSETIERLVATKGKQKFLRGFTLGKAGVPASSLRVYPTLSLGSYFEVDEDHVDKVIGDGKGGEEKTLLLKDDAEVALVTRTPIPVSDLDDEGGGPTAERAKQNPLVDRLRLYLLLGNEELLKMYLGTELIPGTGKSGSPEELL</sequence>
<dbReference type="Proteomes" id="UP000635384">
    <property type="component" value="Unassembled WGS sequence"/>
</dbReference>
<keyword evidence="2" id="KW-1185">Reference proteome</keyword>
<dbReference type="RefSeq" id="WP_190787898.1">
    <property type="nucleotide sequence ID" value="NZ_JACXLC010000001.1"/>
</dbReference>
<organism evidence="1 2">
    <name type="scientific">Erythrobacter rubeus</name>
    <dbReference type="NCBI Taxonomy" id="2760803"/>
    <lineage>
        <taxon>Bacteria</taxon>
        <taxon>Pseudomonadati</taxon>
        <taxon>Pseudomonadota</taxon>
        <taxon>Alphaproteobacteria</taxon>
        <taxon>Sphingomonadales</taxon>
        <taxon>Erythrobacteraceae</taxon>
        <taxon>Erythrobacter/Porphyrobacter group</taxon>
        <taxon>Erythrobacter</taxon>
    </lineage>
</organism>
<protein>
    <submittedName>
        <fullName evidence="1">Uncharacterized protein</fullName>
    </submittedName>
</protein>
<comment type="caution">
    <text evidence="1">The sequence shown here is derived from an EMBL/GenBank/DDBJ whole genome shotgun (WGS) entry which is preliminary data.</text>
</comment>
<name>A0ABR8KP63_9SPHN</name>